<evidence type="ECO:0000256" key="1">
    <source>
        <dbReference type="ARBA" id="ARBA00005695"/>
    </source>
</evidence>
<dbReference type="PROSITE" id="PS51257">
    <property type="entry name" value="PROKAR_LIPOPROTEIN"/>
    <property type="match status" value="1"/>
</dbReference>
<comment type="similarity">
    <text evidence="1">Belongs to the bacterial solute-binding protein 5 family.</text>
</comment>
<keyword evidence="2" id="KW-0813">Transport</keyword>
<dbReference type="Pfam" id="PF00496">
    <property type="entry name" value="SBP_bac_5"/>
    <property type="match status" value="1"/>
</dbReference>
<accession>A0ABR5I808</accession>
<evidence type="ECO:0000259" key="5">
    <source>
        <dbReference type="Pfam" id="PF00496"/>
    </source>
</evidence>
<dbReference type="Proteomes" id="UP000037247">
    <property type="component" value="Unassembled WGS sequence"/>
</dbReference>
<feature type="chain" id="PRO_5045091423" evidence="4">
    <location>
        <begin position="24"/>
        <end position="530"/>
    </location>
</feature>
<evidence type="ECO:0000313" key="6">
    <source>
        <dbReference type="EMBL" id="KNA89824.1"/>
    </source>
</evidence>
<dbReference type="CDD" id="cd00995">
    <property type="entry name" value="PBP2_NikA_DppA_OppA_like"/>
    <property type="match status" value="1"/>
</dbReference>
<name>A0ABR5I808_9ACTN</name>
<dbReference type="Gene3D" id="3.10.105.10">
    <property type="entry name" value="Dipeptide-binding Protein, Domain 3"/>
    <property type="match status" value="1"/>
</dbReference>
<dbReference type="PANTHER" id="PTHR30290:SF9">
    <property type="entry name" value="OLIGOPEPTIDE-BINDING PROTEIN APPA"/>
    <property type="match status" value="1"/>
</dbReference>
<dbReference type="InterPro" id="IPR030678">
    <property type="entry name" value="Peptide/Ni-bd"/>
</dbReference>
<organism evidence="6 7">
    <name type="scientific">Gordonia jacobaea</name>
    <dbReference type="NCBI Taxonomy" id="122202"/>
    <lineage>
        <taxon>Bacteria</taxon>
        <taxon>Bacillati</taxon>
        <taxon>Actinomycetota</taxon>
        <taxon>Actinomycetes</taxon>
        <taxon>Mycobacteriales</taxon>
        <taxon>Gordoniaceae</taxon>
        <taxon>Gordonia</taxon>
    </lineage>
</organism>
<dbReference type="InterPro" id="IPR039424">
    <property type="entry name" value="SBP_5"/>
</dbReference>
<feature type="domain" description="Solute-binding protein family 5" evidence="5">
    <location>
        <begin position="93"/>
        <end position="420"/>
    </location>
</feature>
<feature type="signal peptide" evidence="4">
    <location>
        <begin position="1"/>
        <end position="23"/>
    </location>
</feature>
<evidence type="ECO:0000313" key="7">
    <source>
        <dbReference type="Proteomes" id="UP000037247"/>
    </source>
</evidence>
<comment type="caution">
    <text evidence="6">The sequence shown here is derived from an EMBL/GenBank/DDBJ whole genome shotgun (WGS) entry which is preliminary data.</text>
</comment>
<dbReference type="EMBL" id="LDTZ01000022">
    <property type="protein sequence ID" value="KNA89824.1"/>
    <property type="molecule type" value="Genomic_DNA"/>
</dbReference>
<reference evidence="6 7" key="1">
    <citation type="submission" date="2015-05" db="EMBL/GenBank/DDBJ databases">
        <title>Draft genome sequence of the bacterium Gordonia jacobaea a new member of the Gordonia genus.</title>
        <authorList>
            <person name="Jimenez-Galisteo G."/>
            <person name="Dominguez A."/>
            <person name="Munoz E."/>
            <person name="Vinas M."/>
        </authorList>
    </citation>
    <scope>NUCLEOTIDE SEQUENCE [LARGE SCALE GENOMIC DNA]</scope>
    <source>
        <strain evidence="7">mv1</strain>
    </source>
</reference>
<dbReference type="SUPFAM" id="SSF53850">
    <property type="entry name" value="Periplasmic binding protein-like II"/>
    <property type="match status" value="1"/>
</dbReference>
<keyword evidence="3 4" id="KW-0732">Signal</keyword>
<dbReference type="PIRSF" id="PIRSF002741">
    <property type="entry name" value="MppA"/>
    <property type="match status" value="1"/>
</dbReference>
<dbReference type="InterPro" id="IPR000914">
    <property type="entry name" value="SBP_5_dom"/>
</dbReference>
<evidence type="ECO:0000256" key="4">
    <source>
        <dbReference type="SAM" id="SignalP"/>
    </source>
</evidence>
<sequence length="530" mass="58134">MPTRTRAALLALVALLTMATATACTSAVSQQQNSTATALPPGHKPPQGGTLRVGVLNDLSPKTFLQIGTGSMNGHVVSNVFDTLIRYSRDDLTVQPSLATRWQLAPDGRSLALDLRDDVRYHDGRAFTSADVESSLKAYTAGPWTPQFKRTAAAITGYDTSNPHRVVLTFDHPLSNVFDLLDSAPIIDGNTLDGLRAGKVFNGTGPFRFSSWQPNSDVRLVRNDSYWGPRANLDAIDLNIITDQQALYTRLRTGQIDLAYGLNNHDQELATRRYGFNSITYTGAEQQEYVGINVANPALADVRLRKAIAFAIDRERIINDVFRKSGYVVNLPWPKWSPAYDASKNTTYTRDVNRARQLVAEHGQVAPITLDYSTQGVDRVVAQIVQSNLKDVGIPVELRPNDNTVQSSKLIGGKFDGIWLLQHAFAQFTPSTLAVSAYPFNAAKNSSNYVNPDYAKAANAAWNAPDPTSPAALAAYRQLDDIWLNDLFLVEIGVVFQQSAASPAVGNVDWDRRAQLHLGETYLNTQGRNS</sequence>
<evidence type="ECO:0000256" key="3">
    <source>
        <dbReference type="ARBA" id="ARBA00022729"/>
    </source>
</evidence>
<proteinExistence type="inferred from homology"/>
<keyword evidence="7" id="KW-1185">Reference proteome</keyword>
<dbReference type="Gene3D" id="3.40.190.10">
    <property type="entry name" value="Periplasmic binding protein-like II"/>
    <property type="match status" value="1"/>
</dbReference>
<protein>
    <submittedName>
        <fullName evidence="6">Peptide ABC transporter substrate-binding protein</fullName>
    </submittedName>
</protein>
<dbReference type="RefSeq" id="WP_049700605.1">
    <property type="nucleotide sequence ID" value="NZ_JAQDQF010000004.1"/>
</dbReference>
<gene>
    <name evidence="6" type="ORF">ABW18_19300</name>
</gene>
<evidence type="ECO:0000256" key="2">
    <source>
        <dbReference type="ARBA" id="ARBA00022448"/>
    </source>
</evidence>
<dbReference type="PANTHER" id="PTHR30290">
    <property type="entry name" value="PERIPLASMIC BINDING COMPONENT OF ABC TRANSPORTER"/>
    <property type="match status" value="1"/>
</dbReference>